<gene>
    <name evidence="1" type="ORF">B7R25_04735</name>
</gene>
<comment type="caution">
    <text evidence="1">The sequence shown here is derived from an EMBL/GenBank/DDBJ whole genome shotgun (WGS) entry which is preliminary data.</text>
</comment>
<evidence type="ECO:0000313" key="1">
    <source>
        <dbReference type="EMBL" id="RFA28327.1"/>
    </source>
</evidence>
<reference evidence="1 2" key="1">
    <citation type="submission" date="2017-04" db="EMBL/GenBank/DDBJ databases">
        <title>Comparative genome analysis of Subtercola boreus.</title>
        <authorList>
            <person name="Cho Y.-J."/>
            <person name="Cho A."/>
            <person name="Kim O.-S."/>
            <person name="Lee J.-I."/>
        </authorList>
    </citation>
    <scope>NUCLEOTIDE SEQUENCE [LARGE SCALE GENOMIC DNA]</scope>
    <source>
        <strain evidence="1 2">P28004</strain>
    </source>
</reference>
<dbReference type="AlphaFoldDB" id="A0A3E0WEA1"/>
<organism evidence="1 2">
    <name type="scientific">Subtercola boreus</name>
    <dbReference type="NCBI Taxonomy" id="120213"/>
    <lineage>
        <taxon>Bacteria</taxon>
        <taxon>Bacillati</taxon>
        <taxon>Actinomycetota</taxon>
        <taxon>Actinomycetes</taxon>
        <taxon>Micrococcales</taxon>
        <taxon>Microbacteriaceae</taxon>
        <taxon>Subtercola</taxon>
    </lineage>
</organism>
<name>A0A3E0WEA1_9MICO</name>
<accession>A0A3E0WEA1</accession>
<sequence length="86" mass="9489">MGTNKRRQRIHPRSNGFGAWLNDRLFPYLGPPPLGPFDTESAESKARRAQGSSCPLCGHLMASHTIDRSGERTQLYCPTQGTKTSS</sequence>
<dbReference type="OrthoDB" id="4981253at2"/>
<dbReference type="EMBL" id="NBXE01000016">
    <property type="protein sequence ID" value="RFA28327.1"/>
    <property type="molecule type" value="Genomic_DNA"/>
</dbReference>
<dbReference type="Proteomes" id="UP000257080">
    <property type="component" value="Unassembled WGS sequence"/>
</dbReference>
<proteinExistence type="predicted"/>
<evidence type="ECO:0008006" key="3">
    <source>
        <dbReference type="Google" id="ProtNLM"/>
    </source>
</evidence>
<protein>
    <recommendedName>
        <fullName evidence="3">Type IV secretion protein Rhs</fullName>
    </recommendedName>
</protein>
<evidence type="ECO:0000313" key="2">
    <source>
        <dbReference type="Proteomes" id="UP000257080"/>
    </source>
</evidence>